<dbReference type="InterPro" id="IPR051258">
    <property type="entry name" value="Diverse_Substrate_Transporter"/>
</dbReference>
<gene>
    <name evidence="9" type="ORF">DSM112329_00452</name>
</gene>
<keyword evidence="3" id="KW-1003">Cell membrane</keyword>
<dbReference type="PANTHER" id="PTHR42920">
    <property type="entry name" value="OS03G0707200 PROTEIN-RELATED"/>
    <property type="match status" value="1"/>
</dbReference>
<feature type="transmembrane region" description="Helical" evidence="7">
    <location>
        <begin position="133"/>
        <end position="151"/>
    </location>
</feature>
<dbReference type="PANTHER" id="PTHR42920:SF5">
    <property type="entry name" value="EAMA DOMAIN-CONTAINING PROTEIN"/>
    <property type="match status" value="1"/>
</dbReference>
<evidence type="ECO:0000256" key="6">
    <source>
        <dbReference type="ARBA" id="ARBA00023136"/>
    </source>
</evidence>
<dbReference type="AlphaFoldDB" id="A0AAU7APU4"/>
<evidence type="ECO:0000313" key="9">
    <source>
        <dbReference type="EMBL" id="XAY03632.1"/>
    </source>
</evidence>
<organism evidence="9">
    <name type="scientific">Paraconexibacter sp. AEG42_29</name>
    <dbReference type="NCBI Taxonomy" id="2997339"/>
    <lineage>
        <taxon>Bacteria</taxon>
        <taxon>Bacillati</taxon>
        <taxon>Actinomycetota</taxon>
        <taxon>Thermoleophilia</taxon>
        <taxon>Solirubrobacterales</taxon>
        <taxon>Paraconexibacteraceae</taxon>
        <taxon>Paraconexibacter</taxon>
    </lineage>
</organism>
<feature type="transmembrane region" description="Helical" evidence="7">
    <location>
        <begin position="38"/>
        <end position="61"/>
    </location>
</feature>
<keyword evidence="4 7" id="KW-0812">Transmembrane</keyword>
<evidence type="ECO:0000256" key="1">
    <source>
        <dbReference type="ARBA" id="ARBA00004651"/>
    </source>
</evidence>
<proteinExistence type="inferred from homology"/>
<sequence>MAANVGPVKGVLLCLLSAVGYATLGVFGKLCYDADVGVLTLLTIRFGLAAAGFAVLTRAVERRSPPRAPLGRHVVLTALGMGALGFSVQSGLYFGALGHIDLSLLSLLLYTYPAFVTIAAVALGREVVTRRRVIALTAASAGVALVLIGAGGSDADAIGVAMAVGAALVYTTYILIADGVIDDAPPLPFSTLIMTGAFATLLVAALVSGELDFGFAPEAWGWLAAMAVCSTIVPVLAFFAGLRHVGPSNASILSTCEPPVTVLLALLVFGERLGPVQLAGGALVVSAVVLLQAAVRRETAAPAPVPAPAAADRVPHLIPG</sequence>
<protein>
    <recommendedName>
        <fullName evidence="8">EamA domain-containing protein</fullName>
    </recommendedName>
</protein>
<dbReference type="SUPFAM" id="SSF103481">
    <property type="entry name" value="Multidrug resistance efflux transporter EmrE"/>
    <property type="match status" value="2"/>
</dbReference>
<dbReference type="Gene3D" id="1.10.3730.20">
    <property type="match status" value="1"/>
</dbReference>
<dbReference type="InterPro" id="IPR037185">
    <property type="entry name" value="EmrE-like"/>
</dbReference>
<dbReference type="RefSeq" id="WP_354700188.1">
    <property type="nucleotide sequence ID" value="NZ_CP114014.1"/>
</dbReference>
<dbReference type="GO" id="GO:0005886">
    <property type="term" value="C:plasma membrane"/>
    <property type="evidence" value="ECO:0007669"/>
    <property type="project" value="UniProtKB-SubCell"/>
</dbReference>
<feature type="transmembrane region" description="Helical" evidence="7">
    <location>
        <begin position="73"/>
        <end position="96"/>
    </location>
</feature>
<dbReference type="Pfam" id="PF00892">
    <property type="entry name" value="EamA"/>
    <property type="match status" value="2"/>
</dbReference>
<feature type="transmembrane region" description="Helical" evidence="7">
    <location>
        <begin position="189"/>
        <end position="207"/>
    </location>
</feature>
<feature type="transmembrane region" description="Helical" evidence="7">
    <location>
        <begin position="157"/>
        <end position="177"/>
    </location>
</feature>
<evidence type="ECO:0000256" key="3">
    <source>
        <dbReference type="ARBA" id="ARBA00022475"/>
    </source>
</evidence>
<feature type="domain" description="EamA" evidence="8">
    <location>
        <begin position="9"/>
        <end position="147"/>
    </location>
</feature>
<name>A0AAU7APU4_9ACTN</name>
<evidence type="ECO:0000259" key="8">
    <source>
        <dbReference type="Pfam" id="PF00892"/>
    </source>
</evidence>
<comment type="subcellular location">
    <subcellularLocation>
        <location evidence="1">Cell membrane</location>
        <topology evidence="1">Multi-pass membrane protein</topology>
    </subcellularLocation>
</comment>
<comment type="similarity">
    <text evidence="2">Belongs to the EamA transporter family.</text>
</comment>
<evidence type="ECO:0000256" key="2">
    <source>
        <dbReference type="ARBA" id="ARBA00007362"/>
    </source>
</evidence>
<evidence type="ECO:0000256" key="4">
    <source>
        <dbReference type="ARBA" id="ARBA00022692"/>
    </source>
</evidence>
<accession>A0AAU7APU4</accession>
<keyword evidence="6 7" id="KW-0472">Membrane</keyword>
<evidence type="ECO:0000256" key="7">
    <source>
        <dbReference type="SAM" id="Phobius"/>
    </source>
</evidence>
<feature type="transmembrane region" description="Helical" evidence="7">
    <location>
        <begin position="219"/>
        <end position="240"/>
    </location>
</feature>
<dbReference type="KEGG" id="parq:DSM112329_00452"/>
<feature type="domain" description="EamA" evidence="8">
    <location>
        <begin position="158"/>
        <end position="291"/>
    </location>
</feature>
<feature type="transmembrane region" description="Helical" evidence="7">
    <location>
        <begin position="102"/>
        <end position="121"/>
    </location>
</feature>
<keyword evidence="5 7" id="KW-1133">Transmembrane helix</keyword>
<dbReference type="EMBL" id="CP114014">
    <property type="protein sequence ID" value="XAY03632.1"/>
    <property type="molecule type" value="Genomic_DNA"/>
</dbReference>
<evidence type="ECO:0000256" key="5">
    <source>
        <dbReference type="ARBA" id="ARBA00022989"/>
    </source>
</evidence>
<dbReference type="InterPro" id="IPR000620">
    <property type="entry name" value="EamA_dom"/>
</dbReference>
<reference evidence="9" key="1">
    <citation type="submission" date="2022-12" db="EMBL/GenBank/DDBJ databases">
        <title>Paraconexibacter alkalitolerans sp. nov. and Baekduia alba sp. nov., isolated from soil and emended description of the genera Paraconexibacter (Chun et al., 2020) and Baekduia (An et al., 2020).</title>
        <authorList>
            <person name="Vieira S."/>
            <person name="Huber K.J."/>
            <person name="Geppert A."/>
            <person name="Wolf J."/>
            <person name="Neumann-Schaal M."/>
            <person name="Muesken M."/>
            <person name="Overmann J."/>
        </authorList>
    </citation>
    <scope>NUCLEOTIDE SEQUENCE</scope>
    <source>
        <strain evidence="9">AEG42_29</strain>
    </source>
</reference>